<evidence type="ECO:0000256" key="2">
    <source>
        <dbReference type="ARBA" id="ARBA00006962"/>
    </source>
</evidence>
<keyword evidence="4" id="KW-0808">Transferase</keyword>
<gene>
    <name evidence="7" type="ORF">MMF94_06905</name>
</gene>
<dbReference type="PANTHER" id="PTHR43025">
    <property type="entry name" value="MONOGALACTOSYLDIACYLGLYCEROL SYNTHASE"/>
    <property type="match status" value="1"/>
</dbReference>
<evidence type="ECO:0000256" key="4">
    <source>
        <dbReference type="ARBA" id="ARBA00022679"/>
    </source>
</evidence>
<dbReference type="Proteomes" id="UP001299970">
    <property type="component" value="Unassembled WGS sequence"/>
</dbReference>
<evidence type="ECO:0000256" key="1">
    <source>
        <dbReference type="ARBA" id="ARBA00004370"/>
    </source>
</evidence>
<dbReference type="InterPro" id="IPR007235">
    <property type="entry name" value="Glyco_trans_28_C"/>
</dbReference>
<dbReference type="InterPro" id="IPR050519">
    <property type="entry name" value="Glycosyltransf_28_UgtP"/>
</dbReference>
<feature type="domain" description="Diacylglycerol glucosyltransferase N-terminal" evidence="6">
    <location>
        <begin position="33"/>
        <end position="174"/>
    </location>
</feature>
<evidence type="ECO:0000313" key="8">
    <source>
        <dbReference type="Proteomes" id="UP001299970"/>
    </source>
</evidence>
<comment type="similarity">
    <text evidence="2">Belongs to the glycosyltransferase 28 family.</text>
</comment>
<reference evidence="7 8" key="1">
    <citation type="submission" date="2022-03" db="EMBL/GenBank/DDBJ databases">
        <title>Pseudonocardia alaer sp. nov., a novel actinomycete isolated from reed forest soil.</title>
        <authorList>
            <person name="Wang L."/>
        </authorList>
    </citation>
    <scope>NUCLEOTIDE SEQUENCE [LARGE SCALE GENOMIC DNA]</scope>
    <source>
        <strain evidence="7 8">Y-16303</strain>
    </source>
</reference>
<feature type="domain" description="Glycosyl transferase family 28 C-terminal" evidence="5">
    <location>
        <begin position="222"/>
        <end position="314"/>
    </location>
</feature>
<dbReference type="Pfam" id="PF04101">
    <property type="entry name" value="Glyco_tran_28_C"/>
    <property type="match status" value="1"/>
</dbReference>
<name>A0ABS9TA33_9PSEU</name>
<dbReference type="PANTHER" id="PTHR43025:SF3">
    <property type="entry name" value="MONOGALACTOSYLDIACYLGLYCEROL SYNTHASE 1, CHLOROPLASTIC"/>
    <property type="match status" value="1"/>
</dbReference>
<evidence type="ECO:0000259" key="5">
    <source>
        <dbReference type="Pfam" id="PF04101"/>
    </source>
</evidence>
<evidence type="ECO:0000256" key="3">
    <source>
        <dbReference type="ARBA" id="ARBA00022676"/>
    </source>
</evidence>
<dbReference type="InterPro" id="IPR009695">
    <property type="entry name" value="Diacylglyc_glucosyltr_N"/>
</dbReference>
<keyword evidence="3" id="KW-0328">Glycosyltransferase</keyword>
<dbReference type="EMBL" id="JAKXMK010000006">
    <property type="protein sequence ID" value="MCH6165404.1"/>
    <property type="molecule type" value="Genomic_DNA"/>
</dbReference>
<organism evidence="7 8">
    <name type="scientific">Pseudonocardia alaniniphila</name>
    <dbReference type="NCBI Taxonomy" id="75291"/>
    <lineage>
        <taxon>Bacteria</taxon>
        <taxon>Bacillati</taxon>
        <taxon>Actinomycetota</taxon>
        <taxon>Actinomycetes</taxon>
        <taxon>Pseudonocardiales</taxon>
        <taxon>Pseudonocardiaceae</taxon>
        <taxon>Pseudonocardia</taxon>
    </lineage>
</organism>
<accession>A0ABS9TA33</accession>
<dbReference type="Pfam" id="PF06925">
    <property type="entry name" value="MGDG_synth"/>
    <property type="match status" value="1"/>
</dbReference>
<sequence>MDRAERDRFDVGAARADGPSRVLVLSAPVGEGHVAAARALAARMRELWPAAEVLELEGTGRGGWWRDVLLRVSYDLTLRFVPQLYGLGYDLLVRFPKVAELFKAMSAGGIGRSLEPALTTLAPDLVVSTYPMISGGLAWLRRRGRLPGRAVAVVTDVAVHPFWVWPELDETWTLLPASREQAKAVAPEADVRLAPAAVDRRFHPGDPAAARAATGLRPDAFVVLVTGGSLGFGGLETVVGAVLAGGEDVQVVVLCGRNERLRARLLARGLPADRLVALGWTDRVAEQITAADLVVTTAGGVIATEALAVGRAVLFAAPIPGHGKAGATMTAQAGLAVVCPTVAEVTAAVRRLRDDPGERAALAGRAAEFGRADLDAELAALAMRV</sequence>
<dbReference type="RefSeq" id="WP_241035442.1">
    <property type="nucleotide sequence ID" value="NZ_BAAAJF010000032.1"/>
</dbReference>
<comment type="caution">
    <text evidence="7">The sequence shown here is derived from an EMBL/GenBank/DDBJ whole genome shotgun (WGS) entry which is preliminary data.</text>
</comment>
<protein>
    <submittedName>
        <fullName evidence="7">Galactosyldiacylglycerol synthase</fullName>
    </submittedName>
</protein>
<comment type="subcellular location">
    <subcellularLocation>
        <location evidence="1">Membrane</location>
    </subcellularLocation>
</comment>
<proteinExistence type="inferred from homology"/>
<dbReference type="Gene3D" id="3.40.50.2000">
    <property type="entry name" value="Glycogen Phosphorylase B"/>
    <property type="match status" value="1"/>
</dbReference>
<evidence type="ECO:0000313" key="7">
    <source>
        <dbReference type="EMBL" id="MCH6165404.1"/>
    </source>
</evidence>
<evidence type="ECO:0000259" key="6">
    <source>
        <dbReference type="Pfam" id="PF06925"/>
    </source>
</evidence>
<keyword evidence="8" id="KW-1185">Reference proteome</keyword>
<dbReference type="SUPFAM" id="SSF53756">
    <property type="entry name" value="UDP-Glycosyltransferase/glycogen phosphorylase"/>
    <property type="match status" value="1"/>
</dbReference>